<sequence length="51" mass="5681">MGWVTASSARAWRPGGQADFLREAGCEEAQGFYFARPLPLEEYEALVYPEG</sequence>
<dbReference type="EMBL" id="FP929047">
    <property type="protein sequence ID" value="CBL04752.1"/>
    <property type="molecule type" value="Genomic_DNA"/>
</dbReference>
<reference evidence="2 3" key="1">
    <citation type="submission" date="2010-03" db="EMBL/GenBank/DDBJ databases">
        <title>The genome sequence of Gordonibacter pamelaeae 7-10-1-bT.</title>
        <authorList>
            <consortium name="metaHIT consortium -- http://www.metahit.eu/"/>
            <person name="Pajon A."/>
            <person name="Turner K."/>
            <person name="Parkhill J."/>
            <person name="Timmis K."/>
            <person name="Oxley A."/>
            <person name="Wurdemann D."/>
        </authorList>
    </citation>
    <scope>NUCLEOTIDE SEQUENCE [LARGE SCALE GENOMIC DNA]</scope>
    <source>
        <strain evidence="3">7-10-1-b</strain>
    </source>
</reference>
<dbReference type="RefSeq" id="WP_015540096.1">
    <property type="nucleotide sequence ID" value="NC_021021.1"/>
</dbReference>
<evidence type="ECO:0000259" key="1">
    <source>
        <dbReference type="PROSITE" id="PS50883"/>
    </source>
</evidence>
<dbReference type="PROSITE" id="PS50883">
    <property type="entry name" value="EAL"/>
    <property type="match status" value="1"/>
</dbReference>
<keyword evidence="3" id="KW-1185">Reference proteome</keyword>
<gene>
    <name evidence="2" type="ORF">GPA_27040</name>
</gene>
<dbReference type="Proteomes" id="UP000008805">
    <property type="component" value="Chromosome"/>
</dbReference>
<organism evidence="2 3">
    <name type="scientific">Gordonibacter pamelaeae 7-10-1-b</name>
    <dbReference type="NCBI Taxonomy" id="657308"/>
    <lineage>
        <taxon>Bacteria</taxon>
        <taxon>Bacillati</taxon>
        <taxon>Actinomycetota</taxon>
        <taxon>Coriobacteriia</taxon>
        <taxon>Eggerthellales</taxon>
        <taxon>Eggerthellaceae</taxon>
        <taxon>Gordonibacter</taxon>
    </lineage>
</organism>
<name>D6EAK5_9ACTN</name>
<evidence type="ECO:0000313" key="3">
    <source>
        <dbReference type="Proteomes" id="UP000008805"/>
    </source>
</evidence>
<protein>
    <recommendedName>
        <fullName evidence="1">EAL domain-containing protein</fullName>
    </recommendedName>
</protein>
<dbReference type="KEGG" id="gpa:GPA_27040"/>
<dbReference type="InterPro" id="IPR001633">
    <property type="entry name" value="EAL_dom"/>
</dbReference>
<feature type="domain" description="EAL" evidence="1">
    <location>
        <begin position="1"/>
        <end position="51"/>
    </location>
</feature>
<dbReference type="InterPro" id="IPR035919">
    <property type="entry name" value="EAL_sf"/>
</dbReference>
<dbReference type="AlphaFoldDB" id="D6EAK5"/>
<reference evidence="2 3" key="2">
    <citation type="submission" date="2010-03" db="EMBL/GenBank/DDBJ databases">
        <authorList>
            <person name="Pajon A."/>
        </authorList>
    </citation>
    <scope>NUCLEOTIDE SEQUENCE [LARGE SCALE GENOMIC DNA]</scope>
    <source>
        <strain evidence="3">7-10-1-b</strain>
    </source>
</reference>
<dbReference type="Gene3D" id="3.20.20.450">
    <property type="entry name" value="EAL domain"/>
    <property type="match status" value="1"/>
</dbReference>
<proteinExistence type="predicted"/>
<evidence type="ECO:0000313" key="2">
    <source>
        <dbReference type="EMBL" id="CBL04752.1"/>
    </source>
</evidence>
<dbReference type="HOGENOM" id="CLU_3099356_0_0_11"/>
<dbReference type="SUPFAM" id="SSF141868">
    <property type="entry name" value="EAL domain-like"/>
    <property type="match status" value="1"/>
</dbReference>
<accession>D6EAK5</accession>